<evidence type="ECO:0000313" key="3">
    <source>
        <dbReference type="Proteomes" id="UP001521222"/>
    </source>
</evidence>
<accession>A0ABR3R713</accession>
<dbReference type="Proteomes" id="UP001521222">
    <property type="component" value="Unassembled WGS sequence"/>
</dbReference>
<dbReference type="SUPFAM" id="SSF47616">
    <property type="entry name" value="GST C-terminal domain-like"/>
    <property type="match status" value="1"/>
</dbReference>
<dbReference type="Gene3D" id="3.40.30.10">
    <property type="entry name" value="Glutaredoxin"/>
    <property type="match status" value="1"/>
</dbReference>
<gene>
    <name evidence="2" type="ORF">SLS59_005855</name>
</gene>
<name>A0ABR3R713_9PLEO</name>
<dbReference type="InterPro" id="IPR054416">
    <property type="entry name" value="GST_UstS-like_C"/>
</dbReference>
<dbReference type="InterPro" id="IPR036282">
    <property type="entry name" value="Glutathione-S-Trfase_C_sf"/>
</dbReference>
<proteinExistence type="predicted"/>
<dbReference type="Gene3D" id="1.20.1050.10">
    <property type="match status" value="1"/>
</dbReference>
<dbReference type="EMBL" id="JAKIXB020000018">
    <property type="protein sequence ID" value="KAL1600231.1"/>
    <property type="molecule type" value="Genomic_DNA"/>
</dbReference>
<comment type="caution">
    <text evidence="2">The sequence shown here is derived from an EMBL/GenBank/DDBJ whole genome shotgun (WGS) entry which is preliminary data.</text>
</comment>
<sequence>MSDSKPLVFYDISSPIQPRSYAPNPSKTRYALSFTRATFRTTFVEIPDISNVRKSLNCPATRKFADGSDFNTLPILSDPVSGGVIGDSFDIANFLNQLVPHGRLFPENSKETGLDYESPHKDSPILIPLSVREGLEHGKYARFNWHVDATFTAHVVLVAYYMPFNPETAKATRQIFLNRSGLKSWEDMKVSGEAREDMKAAFKDSLTSLAQLYTINEGGPYLEGEQANYADLIVGGWLNMFFQCMPRDEWKEVSMWHGGVFGRLHDALQENYWECK</sequence>
<feature type="domain" description="Glutathione S-transferase UstS-like C-terminal" evidence="1">
    <location>
        <begin position="156"/>
        <end position="270"/>
    </location>
</feature>
<evidence type="ECO:0000313" key="2">
    <source>
        <dbReference type="EMBL" id="KAL1600231.1"/>
    </source>
</evidence>
<reference evidence="2 3" key="1">
    <citation type="submission" date="2024-02" db="EMBL/GenBank/DDBJ databases">
        <title>De novo assembly and annotation of 12 fungi associated with fruit tree decline syndrome in Ontario, Canada.</title>
        <authorList>
            <person name="Sulman M."/>
            <person name="Ellouze W."/>
            <person name="Ilyukhin E."/>
        </authorList>
    </citation>
    <scope>NUCLEOTIDE SEQUENCE [LARGE SCALE GENOMIC DNA]</scope>
    <source>
        <strain evidence="2 3">M97-236</strain>
    </source>
</reference>
<keyword evidence="3" id="KW-1185">Reference proteome</keyword>
<evidence type="ECO:0000259" key="1">
    <source>
        <dbReference type="Pfam" id="PF22041"/>
    </source>
</evidence>
<protein>
    <recommendedName>
        <fullName evidence="1">Glutathione S-transferase UstS-like C-terminal domain-containing protein</fullName>
    </recommendedName>
</protein>
<dbReference type="Pfam" id="PF22041">
    <property type="entry name" value="GST_C_7"/>
    <property type="match status" value="1"/>
</dbReference>
<organism evidence="2 3">
    <name type="scientific">Nothophoma quercina</name>
    <dbReference type="NCBI Taxonomy" id="749835"/>
    <lineage>
        <taxon>Eukaryota</taxon>
        <taxon>Fungi</taxon>
        <taxon>Dikarya</taxon>
        <taxon>Ascomycota</taxon>
        <taxon>Pezizomycotina</taxon>
        <taxon>Dothideomycetes</taxon>
        <taxon>Pleosporomycetidae</taxon>
        <taxon>Pleosporales</taxon>
        <taxon>Pleosporineae</taxon>
        <taxon>Didymellaceae</taxon>
        <taxon>Nothophoma</taxon>
    </lineage>
</organism>